<protein>
    <submittedName>
        <fullName evidence="1">Uncharacterized protein</fullName>
    </submittedName>
</protein>
<dbReference type="Proteomes" id="UP000586031">
    <property type="component" value="Unassembled WGS sequence"/>
</dbReference>
<evidence type="ECO:0000313" key="1">
    <source>
        <dbReference type="EMBL" id="HII83294.1"/>
    </source>
</evidence>
<comment type="caution">
    <text evidence="1">The sequence shown here is derived from an EMBL/GenBank/DDBJ whole genome shotgun (WGS) entry which is preliminary data.</text>
</comment>
<dbReference type="EMBL" id="DUHE01000010">
    <property type="protein sequence ID" value="HII83294.1"/>
    <property type="molecule type" value="Genomic_DNA"/>
</dbReference>
<feature type="non-terminal residue" evidence="1">
    <location>
        <position position="1"/>
    </location>
</feature>
<sequence>LQVLKEPSNWTVDGPVNGFKEGVKEAREDASAARETLVTMIFKLADLVNVNLENMFNQGRKGK</sequence>
<evidence type="ECO:0000313" key="2">
    <source>
        <dbReference type="Proteomes" id="UP000586031"/>
    </source>
</evidence>
<gene>
    <name evidence="1" type="ORF">HA271_00310</name>
</gene>
<proteinExistence type="predicted"/>
<dbReference type="AlphaFoldDB" id="A0A7J4TH30"/>
<reference evidence="2" key="1">
    <citation type="journal article" date="2020" name="bioRxiv">
        <title>A rank-normalized archaeal taxonomy based on genome phylogeny resolves widespread incomplete and uneven classifications.</title>
        <authorList>
            <person name="Rinke C."/>
            <person name="Chuvochina M."/>
            <person name="Mussig A.J."/>
            <person name="Chaumeil P.-A."/>
            <person name="Waite D.W."/>
            <person name="Whitman W.B."/>
            <person name="Parks D.H."/>
            <person name="Hugenholtz P."/>
        </authorList>
    </citation>
    <scope>NUCLEOTIDE SEQUENCE [LARGE SCALE GENOMIC DNA]</scope>
</reference>
<name>A0A7J4TH30_9EURY</name>
<accession>A0A7J4TH30</accession>
<organism evidence="1 2">
    <name type="scientific">Methanobacterium subterraneum</name>
    <dbReference type="NCBI Taxonomy" id="59277"/>
    <lineage>
        <taxon>Archaea</taxon>
        <taxon>Methanobacteriati</taxon>
        <taxon>Methanobacteriota</taxon>
        <taxon>Methanomada group</taxon>
        <taxon>Methanobacteria</taxon>
        <taxon>Methanobacteriales</taxon>
        <taxon>Methanobacteriaceae</taxon>
        <taxon>Methanobacterium</taxon>
    </lineage>
</organism>